<gene>
    <name evidence="10" type="primary">LOC107666354</name>
</gene>
<dbReference type="GO" id="GO:0007423">
    <property type="term" value="P:sensory organ development"/>
    <property type="evidence" value="ECO:0007669"/>
    <property type="project" value="TreeGrafter"/>
</dbReference>
<dbReference type="Ensembl" id="ENSSANT00000058501.1">
    <property type="protein sequence ID" value="ENSSANP00000054983.1"/>
    <property type="gene ID" value="ENSSANG00000027550.1"/>
</dbReference>
<dbReference type="InterPro" id="IPR032656">
    <property type="entry name" value="Ngn3_bHLH"/>
</dbReference>
<dbReference type="PANTHER" id="PTHR19290:SF94">
    <property type="entry name" value="NEUROGENIN-3"/>
    <property type="match status" value="1"/>
</dbReference>
<evidence type="ECO:0000256" key="5">
    <source>
        <dbReference type="ARBA" id="ARBA00023015"/>
    </source>
</evidence>
<evidence type="ECO:0000313" key="11">
    <source>
        <dbReference type="Proteomes" id="UP000472260"/>
    </source>
</evidence>
<keyword evidence="8" id="KW-0539">Nucleus</keyword>
<dbReference type="Pfam" id="PF00010">
    <property type="entry name" value="HLH"/>
    <property type="match status" value="1"/>
</dbReference>
<name>A0A671PFX2_9TELE</name>
<keyword evidence="11" id="KW-1185">Reference proteome</keyword>
<comment type="subunit">
    <text evidence="1">Efficient DNA binding requires dimerization with another bHLH protein.</text>
</comment>
<accession>A0A671PFX2</accession>
<dbReference type="InterPro" id="IPR050359">
    <property type="entry name" value="bHLH_transcription_factors"/>
</dbReference>
<evidence type="ECO:0000256" key="7">
    <source>
        <dbReference type="ARBA" id="ARBA00023163"/>
    </source>
</evidence>
<keyword evidence="7" id="KW-0804">Transcription</keyword>
<keyword evidence="6" id="KW-0238">DNA-binding</keyword>
<organism evidence="10 11">
    <name type="scientific">Sinocyclocheilus anshuiensis</name>
    <dbReference type="NCBI Taxonomy" id="1608454"/>
    <lineage>
        <taxon>Eukaryota</taxon>
        <taxon>Metazoa</taxon>
        <taxon>Chordata</taxon>
        <taxon>Craniata</taxon>
        <taxon>Vertebrata</taxon>
        <taxon>Euteleostomi</taxon>
        <taxon>Actinopterygii</taxon>
        <taxon>Neopterygii</taxon>
        <taxon>Teleostei</taxon>
        <taxon>Ostariophysi</taxon>
        <taxon>Cypriniformes</taxon>
        <taxon>Cyprinidae</taxon>
        <taxon>Cyprininae</taxon>
        <taxon>Sinocyclocheilus</taxon>
    </lineage>
</organism>
<dbReference type="GeneID" id="107666354"/>
<feature type="domain" description="BHLH" evidence="9">
    <location>
        <begin position="86"/>
        <end position="138"/>
    </location>
</feature>
<dbReference type="SUPFAM" id="SSF47459">
    <property type="entry name" value="HLH, helix-loop-helix DNA-binding domain"/>
    <property type="match status" value="1"/>
</dbReference>
<evidence type="ECO:0000256" key="2">
    <source>
        <dbReference type="ARBA" id="ARBA00022473"/>
    </source>
</evidence>
<evidence type="ECO:0000256" key="1">
    <source>
        <dbReference type="ARBA" id="ARBA00011571"/>
    </source>
</evidence>
<dbReference type="GO" id="GO:0061564">
    <property type="term" value="P:axon development"/>
    <property type="evidence" value="ECO:0007669"/>
    <property type="project" value="TreeGrafter"/>
</dbReference>
<dbReference type="CDD" id="cd19718">
    <property type="entry name" value="bHLH_TS_NGN3_ATOH5"/>
    <property type="match status" value="1"/>
</dbReference>
<evidence type="ECO:0000259" key="9">
    <source>
        <dbReference type="PROSITE" id="PS50888"/>
    </source>
</evidence>
<dbReference type="PROSITE" id="PS50888">
    <property type="entry name" value="BHLH"/>
    <property type="match status" value="1"/>
</dbReference>
<dbReference type="GO" id="GO:0070888">
    <property type="term" value="F:E-box binding"/>
    <property type="evidence" value="ECO:0007669"/>
    <property type="project" value="TreeGrafter"/>
</dbReference>
<evidence type="ECO:0000313" key="10">
    <source>
        <dbReference type="Ensembl" id="ENSSANP00000054983.1"/>
    </source>
</evidence>
<keyword evidence="5" id="KW-0805">Transcription regulation</keyword>
<proteinExistence type="predicted"/>
<dbReference type="Gene3D" id="4.10.280.10">
    <property type="entry name" value="Helix-loop-helix DNA-binding domain"/>
    <property type="match status" value="1"/>
</dbReference>
<protein>
    <submittedName>
        <fullName evidence="10">Neurogenic differentiation factor 2-like</fullName>
    </submittedName>
</protein>
<dbReference type="InterPro" id="IPR011598">
    <property type="entry name" value="bHLH_dom"/>
</dbReference>
<dbReference type="FunFam" id="4.10.280.10:FF:000006">
    <property type="entry name" value="Neurogenic differentiation factor"/>
    <property type="match status" value="1"/>
</dbReference>
<keyword evidence="3" id="KW-0221">Differentiation</keyword>
<evidence type="ECO:0000256" key="4">
    <source>
        <dbReference type="ARBA" id="ARBA00022902"/>
    </source>
</evidence>
<evidence type="ECO:0000256" key="8">
    <source>
        <dbReference type="ARBA" id="ARBA00023242"/>
    </source>
</evidence>
<dbReference type="Proteomes" id="UP000472260">
    <property type="component" value="Unassembled WGS sequence"/>
</dbReference>
<dbReference type="AlphaFoldDB" id="A0A671PFX2"/>
<dbReference type="InterPro" id="IPR036638">
    <property type="entry name" value="HLH_DNA-bd_sf"/>
</dbReference>
<evidence type="ECO:0000256" key="6">
    <source>
        <dbReference type="ARBA" id="ARBA00023125"/>
    </source>
</evidence>
<reference evidence="10" key="2">
    <citation type="submission" date="2025-09" db="UniProtKB">
        <authorList>
            <consortium name="Ensembl"/>
        </authorList>
    </citation>
    <scope>IDENTIFICATION</scope>
</reference>
<dbReference type="PANTHER" id="PTHR19290">
    <property type="entry name" value="BASIC HELIX-LOOP-HELIX PROTEIN NEUROGENIN-RELATED"/>
    <property type="match status" value="1"/>
</dbReference>
<dbReference type="GO" id="GO:0045944">
    <property type="term" value="P:positive regulation of transcription by RNA polymerase II"/>
    <property type="evidence" value="ECO:0007669"/>
    <property type="project" value="TreeGrafter"/>
</dbReference>
<dbReference type="GO" id="GO:0000981">
    <property type="term" value="F:DNA-binding transcription factor activity, RNA polymerase II-specific"/>
    <property type="evidence" value="ECO:0007669"/>
    <property type="project" value="TreeGrafter"/>
</dbReference>
<evidence type="ECO:0000256" key="3">
    <source>
        <dbReference type="ARBA" id="ARBA00022782"/>
    </source>
</evidence>
<dbReference type="SMART" id="SM00353">
    <property type="entry name" value="HLH"/>
    <property type="match status" value="1"/>
</dbReference>
<dbReference type="GO" id="GO:0046983">
    <property type="term" value="F:protein dimerization activity"/>
    <property type="evidence" value="ECO:0007669"/>
    <property type="project" value="InterPro"/>
</dbReference>
<dbReference type="GO" id="GO:0005634">
    <property type="term" value="C:nucleus"/>
    <property type="evidence" value="ECO:0007669"/>
    <property type="project" value="TreeGrafter"/>
</dbReference>
<sequence>MTPRSTCTSVGRNGTFKYNWSSALDVKSGSIDITKCQKIKCNRELELGSIDSATKECASTFNEENTRNKRIKKNMPVKSASRQRGNRRVKANDRERHRMHTLNSALDTLRSVLPTFPDDAKLTKIETLRFAHNYIWALSETLRIADHVRQISNHDRDQENLAVPSACLDVRYSVSSACASKWHSTNSSSNWQETQGYYYTDFLLEEFNCNFQDNLTFNLTCE</sequence>
<reference evidence="10" key="1">
    <citation type="submission" date="2025-08" db="UniProtKB">
        <authorList>
            <consortium name="Ensembl"/>
        </authorList>
    </citation>
    <scope>IDENTIFICATION</scope>
</reference>
<dbReference type="KEGG" id="sanh:107666354"/>
<dbReference type="OrthoDB" id="5969565at2759"/>
<dbReference type="RefSeq" id="XP_016313102.1">
    <property type="nucleotide sequence ID" value="XM_016457616.1"/>
</dbReference>
<keyword evidence="2" id="KW-0217">Developmental protein</keyword>
<keyword evidence="4" id="KW-0524">Neurogenesis</keyword>